<dbReference type="GO" id="GO:0007623">
    <property type="term" value="P:circadian rhythm"/>
    <property type="evidence" value="ECO:0007669"/>
    <property type="project" value="UniProtKB-ARBA"/>
</dbReference>
<dbReference type="FunCoup" id="A0A067QVN1">
    <property type="interactions" value="21"/>
</dbReference>
<dbReference type="InterPro" id="IPR038606">
    <property type="entry name" value="To_sf"/>
</dbReference>
<dbReference type="Proteomes" id="UP000027135">
    <property type="component" value="Unassembled WGS sequence"/>
</dbReference>
<protein>
    <submittedName>
        <fullName evidence="4">Protein takeout</fullName>
    </submittedName>
</protein>
<dbReference type="eggNOG" id="ENOG502RASS">
    <property type="taxonomic scope" value="Eukaryota"/>
</dbReference>
<dbReference type="Gene3D" id="3.15.10.30">
    <property type="entry name" value="Haemolymph juvenile hormone binding protein"/>
    <property type="match status" value="1"/>
</dbReference>
<keyword evidence="2" id="KW-0090">Biological rhythms</keyword>
<dbReference type="PANTHER" id="PTHR11008:SF39">
    <property type="entry name" value="CIRCADIAN CLOCK-CONTROLLED PROTEIN-LIKE PROTEIN"/>
    <property type="match status" value="1"/>
</dbReference>
<reference evidence="4 5" key="1">
    <citation type="journal article" date="2014" name="Nat. Commun.">
        <title>Molecular traces of alternative social organization in a termite genome.</title>
        <authorList>
            <person name="Terrapon N."/>
            <person name="Li C."/>
            <person name="Robertson H.M."/>
            <person name="Ji L."/>
            <person name="Meng X."/>
            <person name="Booth W."/>
            <person name="Chen Z."/>
            <person name="Childers C.P."/>
            <person name="Glastad K.M."/>
            <person name="Gokhale K."/>
            <person name="Gowin J."/>
            <person name="Gronenberg W."/>
            <person name="Hermansen R.A."/>
            <person name="Hu H."/>
            <person name="Hunt B.G."/>
            <person name="Huylmans A.K."/>
            <person name="Khalil S.M."/>
            <person name="Mitchell R.D."/>
            <person name="Munoz-Torres M.C."/>
            <person name="Mustard J.A."/>
            <person name="Pan H."/>
            <person name="Reese J.T."/>
            <person name="Scharf M.E."/>
            <person name="Sun F."/>
            <person name="Vogel H."/>
            <person name="Xiao J."/>
            <person name="Yang W."/>
            <person name="Yang Z."/>
            <person name="Yang Z."/>
            <person name="Zhou J."/>
            <person name="Zhu J."/>
            <person name="Brent C.S."/>
            <person name="Elsik C.G."/>
            <person name="Goodisman M.A."/>
            <person name="Liberles D.A."/>
            <person name="Roe R.M."/>
            <person name="Vargo E.L."/>
            <person name="Vilcinskas A."/>
            <person name="Wang J."/>
            <person name="Bornberg-Bauer E."/>
            <person name="Korb J."/>
            <person name="Zhang G."/>
            <person name="Liebig J."/>
        </authorList>
    </citation>
    <scope>NUCLEOTIDE SEQUENCE [LARGE SCALE GENOMIC DNA]</scope>
    <source>
        <tissue evidence="4">Whole organism</tissue>
    </source>
</reference>
<dbReference type="STRING" id="136037.A0A067QVN1"/>
<keyword evidence="5" id="KW-1185">Reference proteome</keyword>
<keyword evidence="1" id="KW-0732">Signal</keyword>
<organism evidence="4 5">
    <name type="scientific">Zootermopsis nevadensis</name>
    <name type="common">Dampwood termite</name>
    <dbReference type="NCBI Taxonomy" id="136037"/>
    <lineage>
        <taxon>Eukaryota</taxon>
        <taxon>Metazoa</taxon>
        <taxon>Ecdysozoa</taxon>
        <taxon>Arthropoda</taxon>
        <taxon>Hexapoda</taxon>
        <taxon>Insecta</taxon>
        <taxon>Pterygota</taxon>
        <taxon>Neoptera</taxon>
        <taxon>Polyneoptera</taxon>
        <taxon>Dictyoptera</taxon>
        <taxon>Blattodea</taxon>
        <taxon>Blattoidea</taxon>
        <taxon>Termitoidae</taxon>
        <taxon>Termopsidae</taxon>
        <taxon>Zootermopsis</taxon>
    </lineage>
</organism>
<evidence type="ECO:0000256" key="3">
    <source>
        <dbReference type="ARBA" id="ARBA00060902"/>
    </source>
</evidence>
<dbReference type="SMART" id="SM00700">
    <property type="entry name" value="JHBP"/>
    <property type="match status" value="1"/>
</dbReference>
<dbReference type="EMBL" id="KK852901">
    <property type="protein sequence ID" value="KDR14109.1"/>
    <property type="molecule type" value="Genomic_DNA"/>
</dbReference>
<proteinExistence type="inferred from homology"/>
<sequence length="229" mass="26095">MRVAAPFLKVCRRSDPKLDECVMAAVEELRPHLVKGIPEFGIPSCEPLEIKEMVLDQGQGVARLTSTYTDIKVHGPTNFRLETVRIDLDRRRVFLKLWLPYLRMTSHYKMDGRLLVLPITGSGYYEGNYTDIQAVCTLHGEHVSIRGQTHFSVKNFDVKFSIGGAKVFLGDLFNGDRELGEAMNLFLNENWKNVATELQPLLEAKIGDVFRQFSNSIYHKFPLDQILPP</sequence>
<dbReference type="FunFam" id="3.15.10.30:FF:000001">
    <property type="entry name" value="Takeout-like protein 1"/>
    <property type="match status" value="1"/>
</dbReference>
<dbReference type="OMA" id="NITMQTE"/>
<evidence type="ECO:0000256" key="2">
    <source>
        <dbReference type="ARBA" id="ARBA00023108"/>
    </source>
</evidence>
<dbReference type="AlphaFoldDB" id="A0A067QVN1"/>
<dbReference type="Pfam" id="PF06585">
    <property type="entry name" value="JHBP"/>
    <property type="match status" value="1"/>
</dbReference>
<evidence type="ECO:0000313" key="4">
    <source>
        <dbReference type="EMBL" id="KDR14109.1"/>
    </source>
</evidence>
<dbReference type="PANTHER" id="PTHR11008">
    <property type="entry name" value="PROTEIN TAKEOUT-LIKE PROTEIN"/>
    <property type="match status" value="1"/>
</dbReference>
<gene>
    <name evidence="4" type="ORF">L798_11849</name>
</gene>
<dbReference type="InterPro" id="IPR010562">
    <property type="entry name" value="Haemolymph_juvenile_hormone-bd"/>
</dbReference>
<dbReference type="InParanoid" id="A0A067QVN1"/>
<dbReference type="GO" id="GO:0005615">
    <property type="term" value="C:extracellular space"/>
    <property type="evidence" value="ECO:0007669"/>
    <property type="project" value="TreeGrafter"/>
</dbReference>
<name>A0A067QVN1_ZOONE</name>
<evidence type="ECO:0000256" key="1">
    <source>
        <dbReference type="ARBA" id="ARBA00022729"/>
    </source>
</evidence>
<evidence type="ECO:0000313" key="5">
    <source>
        <dbReference type="Proteomes" id="UP000027135"/>
    </source>
</evidence>
<accession>A0A067QVN1</accession>
<comment type="similarity">
    <text evidence="3">Belongs to the TO family.</text>
</comment>